<dbReference type="AlphaFoldDB" id="A0A9W6KW85"/>
<organism evidence="2 3">
    <name type="scientific">Dactylosporangium matsuzakiense</name>
    <dbReference type="NCBI Taxonomy" id="53360"/>
    <lineage>
        <taxon>Bacteria</taxon>
        <taxon>Bacillati</taxon>
        <taxon>Actinomycetota</taxon>
        <taxon>Actinomycetes</taxon>
        <taxon>Micromonosporales</taxon>
        <taxon>Micromonosporaceae</taxon>
        <taxon>Dactylosporangium</taxon>
    </lineage>
</organism>
<evidence type="ECO:0000313" key="2">
    <source>
        <dbReference type="EMBL" id="GLL08463.1"/>
    </source>
</evidence>
<keyword evidence="3" id="KW-1185">Reference proteome</keyword>
<feature type="region of interest" description="Disordered" evidence="1">
    <location>
        <begin position="41"/>
        <end position="90"/>
    </location>
</feature>
<dbReference type="EMBL" id="BSFP01000148">
    <property type="protein sequence ID" value="GLL08463.1"/>
    <property type="molecule type" value="Genomic_DNA"/>
</dbReference>
<dbReference type="Proteomes" id="UP001143480">
    <property type="component" value="Unassembled WGS sequence"/>
</dbReference>
<evidence type="ECO:0000313" key="3">
    <source>
        <dbReference type="Proteomes" id="UP001143480"/>
    </source>
</evidence>
<protein>
    <submittedName>
        <fullName evidence="2">Uncharacterized protein</fullName>
    </submittedName>
</protein>
<evidence type="ECO:0000256" key="1">
    <source>
        <dbReference type="SAM" id="MobiDB-lite"/>
    </source>
</evidence>
<reference evidence="2" key="2">
    <citation type="submission" date="2023-01" db="EMBL/GenBank/DDBJ databases">
        <authorList>
            <person name="Sun Q."/>
            <person name="Evtushenko L."/>
        </authorList>
    </citation>
    <scope>NUCLEOTIDE SEQUENCE</scope>
    <source>
        <strain evidence="2">VKM Ac-1321</strain>
    </source>
</reference>
<accession>A0A9W6KW85</accession>
<comment type="caution">
    <text evidence="2">The sequence shown here is derived from an EMBL/GenBank/DDBJ whole genome shotgun (WGS) entry which is preliminary data.</text>
</comment>
<sequence length="216" mass="21848">MGLGGGDDLFQLVTCTRRHRIAAGTAGATVVLALATGCTDAPSAAPGTPAPSAATTSAVPASTPAPVSAPATTAGAYTKPPSRNITRPPGVGTVSGSACTYALSSIHIFAASWASNQVSVVQRGQPVPDDVWADTLRVTADYQTGIATTRSRLKDAHIPETFPAYSDLADADAAITAAIAAAKAKDSAPVMTIYNKALTAEDHLVESCGALQDTKR</sequence>
<name>A0A9W6KW85_9ACTN</name>
<gene>
    <name evidence="2" type="ORF">GCM10017581_102260</name>
</gene>
<proteinExistence type="predicted"/>
<feature type="compositionally biased region" description="Low complexity" evidence="1">
    <location>
        <begin position="41"/>
        <end position="76"/>
    </location>
</feature>
<reference evidence="2" key="1">
    <citation type="journal article" date="2014" name="Int. J. Syst. Evol. Microbiol.">
        <title>Complete genome sequence of Corynebacterium casei LMG S-19264T (=DSM 44701T), isolated from a smear-ripened cheese.</title>
        <authorList>
            <consortium name="US DOE Joint Genome Institute (JGI-PGF)"/>
            <person name="Walter F."/>
            <person name="Albersmeier A."/>
            <person name="Kalinowski J."/>
            <person name="Ruckert C."/>
        </authorList>
    </citation>
    <scope>NUCLEOTIDE SEQUENCE</scope>
    <source>
        <strain evidence="2">VKM Ac-1321</strain>
    </source>
</reference>